<sequence>MENTTTNKRREFLKKTGTALAVSAFFPTIWVKKSFGQKMGATLGHNSHRYRVVEGWGVLDAGKNPVNDCHEMVEDAKGRLIMLTNETRNNILIYDKSGKLLETWGNSYPGGHGLTLSNEGGEQFLLITDTDRNQVIKTDLKGKEIFKIDYPRQIKEYNHPGEFKPTETAVNPANGDIYVADGYGRNFVTQYNSKGEYIRHFGGKGATDGTFECCHGVLVDTRDAKNPTLLITDRSHTSLKRFTLDGKYLATIPVPGSFICRPVLKGKNLYAAVYRSTSQDYKDSGYITIFNEKDQVISTPGGTEPKYVKNVLQEQRKDRSFMGFLHPHDVCVDSDESIYVPQWASGKTYPVKLERI</sequence>
<keyword evidence="1" id="KW-0472">Membrane</keyword>
<dbReference type="SUPFAM" id="SSF63825">
    <property type="entry name" value="YWTD domain"/>
    <property type="match status" value="1"/>
</dbReference>
<dbReference type="PANTHER" id="PTHR24104">
    <property type="entry name" value="E3 UBIQUITIN-PROTEIN LIGASE NHLRC1-RELATED"/>
    <property type="match status" value="1"/>
</dbReference>
<evidence type="ECO:0000313" key="2">
    <source>
        <dbReference type="EMBL" id="KAA5542368.1"/>
    </source>
</evidence>
<gene>
    <name evidence="2" type="ORF">F0145_19260</name>
</gene>
<dbReference type="GO" id="GO:0000209">
    <property type="term" value="P:protein polyubiquitination"/>
    <property type="evidence" value="ECO:0007669"/>
    <property type="project" value="TreeGrafter"/>
</dbReference>
<dbReference type="Gene3D" id="2.120.10.30">
    <property type="entry name" value="TolB, C-terminal domain"/>
    <property type="match status" value="1"/>
</dbReference>
<dbReference type="InterPro" id="IPR011042">
    <property type="entry name" value="6-blade_b-propeller_TolB-like"/>
</dbReference>
<keyword evidence="1" id="KW-0812">Transmembrane</keyword>
<evidence type="ECO:0000256" key="1">
    <source>
        <dbReference type="SAM" id="Phobius"/>
    </source>
</evidence>
<comment type="caution">
    <text evidence="2">The sequence shown here is derived from an EMBL/GenBank/DDBJ whole genome shotgun (WGS) entry which is preliminary data.</text>
</comment>
<dbReference type="AlphaFoldDB" id="A0A5M6D4C4"/>
<reference evidence="2 3" key="1">
    <citation type="submission" date="2019-09" db="EMBL/GenBank/DDBJ databases">
        <title>Genome sequence and assembly of Adhaeribacter sp.</title>
        <authorList>
            <person name="Chhetri G."/>
        </authorList>
    </citation>
    <scope>NUCLEOTIDE SEQUENCE [LARGE SCALE GENOMIC DNA]</scope>
    <source>
        <strain evidence="2 3">DK36</strain>
    </source>
</reference>
<dbReference type="EMBL" id="VWSF01000018">
    <property type="protein sequence ID" value="KAA5542368.1"/>
    <property type="molecule type" value="Genomic_DNA"/>
</dbReference>
<protein>
    <submittedName>
        <fullName evidence="2">6-bladed beta-propeller</fullName>
    </submittedName>
</protein>
<proteinExistence type="predicted"/>
<organism evidence="2 3">
    <name type="scientific">Adhaeribacter rhizoryzae</name>
    <dbReference type="NCBI Taxonomy" id="2607907"/>
    <lineage>
        <taxon>Bacteria</taxon>
        <taxon>Pseudomonadati</taxon>
        <taxon>Bacteroidota</taxon>
        <taxon>Cytophagia</taxon>
        <taxon>Cytophagales</taxon>
        <taxon>Hymenobacteraceae</taxon>
        <taxon>Adhaeribacter</taxon>
    </lineage>
</organism>
<dbReference type="Proteomes" id="UP000323426">
    <property type="component" value="Unassembled WGS sequence"/>
</dbReference>
<keyword evidence="1" id="KW-1133">Transmembrane helix</keyword>
<dbReference type="RefSeq" id="WP_150091006.1">
    <property type="nucleotide sequence ID" value="NZ_VWSF01000018.1"/>
</dbReference>
<dbReference type="PANTHER" id="PTHR24104:SF25">
    <property type="entry name" value="PROTEIN LIN-41"/>
    <property type="match status" value="1"/>
</dbReference>
<dbReference type="GO" id="GO:0061630">
    <property type="term" value="F:ubiquitin protein ligase activity"/>
    <property type="evidence" value="ECO:0007669"/>
    <property type="project" value="TreeGrafter"/>
</dbReference>
<evidence type="ECO:0000313" key="3">
    <source>
        <dbReference type="Proteomes" id="UP000323426"/>
    </source>
</evidence>
<accession>A0A5M6D4C4</accession>
<dbReference type="GO" id="GO:0043161">
    <property type="term" value="P:proteasome-mediated ubiquitin-dependent protein catabolic process"/>
    <property type="evidence" value="ECO:0007669"/>
    <property type="project" value="TreeGrafter"/>
</dbReference>
<feature type="transmembrane region" description="Helical" evidence="1">
    <location>
        <begin position="12"/>
        <end position="31"/>
    </location>
</feature>
<dbReference type="GO" id="GO:0008270">
    <property type="term" value="F:zinc ion binding"/>
    <property type="evidence" value="ECO:0007669"/>
    <property type="project" value="UniProtKB-KW"/>
</dbReference>
<dbReference type="InterPro" id="IPR050952">
    <property type="entry name" value="TRIM-NHL_E3_ligases"/>
</dbReference>
<keyword evidence="3" id="KW-1185">Reference proteome</keyword>
<name>A0A5M6D4C4_9BACT</name>